<keyword evidence="10" id="KW-1185">Reference proteome</keyword>
<proteinExistence type="inferred from homology"/>
<dbReference type="GO" id="GO:0044205">
    <property type="term" value="P:'de novo' UMP biosynthetic process"/>
    <property type="evidence" value="ECO:0007669"/>
    <property type="project" value="UniProtKB-UniRule"/>
</dbReference>
<comment type="function">
    <text evidence="5">Catalyzes the decarboxylation of orotidine 5'-monophosphate (OMP) to uridine 5'-monophosphate (UMP).</text>
</comment>
<sequence length="211" mass="22993">MRKIELVLALDVLEREKALDIANDVKDYISHIKVNYPLVLSCGVGIIGELSKIKPVIADFKIADIPYTSEIIARIAFENGAKAVIVHGFAGRETVKAVLNVAKEFDGEVYVVTELTSSEEFFKGISDKIAKMAVELGCHGIIAPSTRPERVKALKEIVGDIKILCPGIGAQGGSLEVVKYATHIIVGRAIYNSKNPKKSAEEIYKKLSQLD</sequence>
<evidence type="ECO:0000256" key="6">
    <source>
        <dbReference type="PIRSR" id="PIRSR614732-1"/>
    </source>
</evidence>
<evidence type="ECO:0000256" key="1">
    <source>
        <dbReference type="ARBA" id="ARBA00004861"/>
    </source>
</evidence>
<feature type="active site" description="For OMPdecase activity" evidence="6">
    <location>
        <position position="61"/>
    </location>
</feature>
<comment type="caution">
    <text evidence="5">Lacks conserved residue(s) required for the propagation of feature annotation.</text>
</comment>
<evidence type="ECO:0000256" key="5">
    <source>
        <dbReference type="HAMAP-Rule" id="MF_01200"/>
    </source>
</evidence>
<dbReference type="RefSeq" id="WP_012940145.1">
    <property type="nucleotide sequence ID" value="NC_013741.1"/>
</dbReference>
<dbReference type="GeneID" id="8739405"/>
<dbReference type="NCBIfam" id="TIGR01740">
    <property type="entry name" value="pyrF"/>
    <property type="match status" value="1"/>
</dbReference>
<dbReference type="HAMAP" id="MF_01200_A">
    <property type="entry name" value="OMPdecase_type1_A"/>
    <property type="match status" value="1"/>
</dbReference>
<dbReference type="UniPathway" id="UPA00070">
    <property type="reaction ID" value="UER00120"/>
</dbReference>
<feature type="binding site" evidence="5">
    <location>
        <begin position="59"/>
        <end position="68"/>
    </location>
    <ligand>
        <name>substrate</name>
    </ligand>
</feature>
<dbReference type="eggNOG" id="arCOG00081">
    <property type="taxonomic scope" value="Archaea"/>
</dbReference>
<feature type="binding site" evidence="5 7">
    <location>
        <position position="33"/>
    </location>
    <ligand>
        <name>substrate</name>
    </ligand>
</feature>
<keyword evidence="4 5" id="KW-0456">Lyase</keyword>
<protein>
    <recommendedName>
        <fullName evidence="5">Orotidine 5'-phosphate decarboxylase</fullName>
        <ecNumber evidence="5">4.1.1.23</ecNumber>
    </recommendedName>
    <alternativeName>
        <fullName evidence="5">OMP decarboxylase</fullName>
        <shortName evidence="5">OMPDCase</shortName>
        <shortName evidence="5">OMPdecase</shortName>
    </alternativeName>
</protein>
<feature type="binding site" evidence="7">
    <location>
        <position position="116"/>
    </location>
    <ligand>
        <name>substrate</name>
    </ligand>
</feature>
<dbReference type="GO" id="GO:0006207">
    <property type="term" value="P:'de novo' pyrimidine nucleobase biosynthetic process"/>
    <property type="evidence" value="ECO:0007669"/>
    <property type="project" value="InterPro"/>
</dbReference>
<feature type="binding site" evidence="5 7">
    <location>
        <position position="188"/>
    </location>
    <ligand>
        <name>substrate</name>
    </ligand>
</feature>
<dbReference type="EC" id="4.1.1.23" evidence="5"/>
<keyword evidence="2 5" id="KW-0210">Decarboxylase</keyword>
<dbReference type="HOGENOM" id="CLU_067069_2_0_2"/>
<comment type="subunit">
    <text evidence="5">Homodimer.</text>
</comment>
<evidence type="ECO:0000256" key="7">
    <source>
        <dbReference type="PIRSR" id="PIRSR614732-2"/>
    </source>
</evidence>
<feature type="domain" description="Orotidine 5'-phosphate decarboxylase" evidence="8">
    <location>
        <begin position="5"/>
        <end position="203"/>
    </location>
</feature>
<dbReference type="InterPro" id="IPR014732">
    <property type="entry name" value="OMPdecase"/>
</dbReference>
<dbReference type="InterPro" id="IPR011060">
    <property type="entry name" value="RibuloseP-bd_barrel"/>
</dbReference>
<organism evidence="9 10">
    <name type="scientific">Archaeoglobus profundus (strain DSM 5631 / JCM 9629 / NBRC 100127 / Av18)</name>
    <dbReference type="NCBI Taxonomy" id="572546"/>
    <lineage>
        <taxon>Archaea</taxon>
        <taxon>Methanobacteriati</taxon>
        <taxon>Methanobacteriota</taxon>
        <taxon>Archaeoglobi</taxon>
        <taxon>Archaeoglobales</taxon>
        <taxon>Archaeoglobaceae</taxon>
        <taxon>Archaeoglobus</taxon>
    </lineage>
</organism>
<dbReference type="InterPro" id="IPR047595">
    <property type="entry name" value="OMPdecase_arc"/>
</dbReference>
<dbReference type="CDD" id="cd04725">
    <property type="entry name" value="OMP_decarboxylase_like"/>
    <property type="match status" value="1"/>
</dbReference>
<dbReference type="InterPro" id="IPR013785">
    <property type="entry name" value="Aldolase_TIM"/>
</dbReference>
<dbReference type="EMBL" id="CP001857">
    <property type="protein sequence ID" value="ADB57809.1"/>
    <property type="molecule type" value="Genomic_DNA"/>
</dbReference>
<dbReference type="NCBIfam" id="NF010386">
    <property type="entry name" value="PRK13813.1"/>
    <property type="match status" value="1"/>
</dbReference>
<dbReference type="Gene3D" id="3.20.20.70">
    <property type="entry name" value="Aldolase class I"/>
    <property type="match status" value="1"/>
</dbReference>
<dbReference type="KEGG" id="apo:Arcpr_0745"/>
<dbReference type="GO" id="GO:0004590">
    <property type="term" value="F:orotidine-5'-phosphate decarboxylase activity"/>
    <property type="evidence" value="ECO:0007669"/>
    <property type="project" value="UniProtKB-UniRule"/>
</dbReference>
<feature type="binding site" evidence="5 7">
    <location>
        <position position="187"/>
    </location>
    <ligand>
        <name>substrate</name>
    </ligand>
</feature>
<evidence type="ECO:0000313" key="9">
    <source>
        <dbReference type="EMBL" id="ADB57809.1"/>
    </source>
</evidence>
<dbReference type="OrthoDB" id="94124at2157"/>
<evidence type="ECO:0000256" key="4">
    <source>
        <dbReference type="ARBA" id="ARBA00023239"/>
    </source>
</evidence>
<feature type="active site" description="For OMPdecase activity" evidence="6">
    <location>
        <position position="59"/>
    </location>
</feature>
<evidence type="ECO:0000313" key="10">
    <source>
        <dbReference type="Proteomes" id="UP000001901"/>
    </source>
</evidence>
<dbReference type="PaxDb" id="572546-Arcpr_0745"/>
<dbReference type="PANTHER" id="PTHR32119:SF2">
    <property type="entry name" value="OROTIDINE 5'-PHOSPHATE DECARBOXYLASE"/>
    <property type="match status" value="1"/>
</dbReference>
<keyword evidence="3 5" id="KW-0665">Pyrimidine biosynthesis</keyword>
<feature type="active site" description="Proton donor" evidence="5">
    <location>
        <position position="61"/>
    </location>
</feature>
<reference evidence="9 10" key="1">
    <citation type="journal article" date="2010" name="Stand. Genomic Sci.">
        <title>Complete genome sequence of Archaeoglobus profundus type strain (AV18).</title>
        <authorList>
            <person name="von Jan M."/>
            <person name="Lapidus A."/>
            <person name="Del Rio T.G."/>
            <person name="Copeland A."/>
            <person name="Tice H."/>
            <person name="Cheng J.F."/>
            <person name="Lucas S."/>
            <person name="Chen F."/>
            <person name="Nolan M."/>
            <person name="Goodwin L."/>
            <person name="Han C."/>
            <person name="Pitluck S."/>
            <person name="Liolios K."/>
            <person name="Ivanova N."/>
            <person name="Mavromatis K."/>
            <person name="Ovchinnikova G."/>
            <person name="Chertkov O."/>
            <person name="Pati A."/>
            <person name="Chen A."/>
            <person name="Palaniappan K."/>
            <person name="Land M."/>
            <person name="Hauser L."/>
            <person name="Chang Y.J."/>
            <person name="Jeffries C.D."/>
            <person name="Saunders E."/>
            <person name="Brettin T."/>
            <person name="Detter J.C."/>
            <person name="Chain P."/>
            <person name="Eichinger K."/>
            <person name="Huber H."/>
            <person name="Spring S."/>
            <person name="Rohde M."/>
            <person name="Goker M."/>
            <person name="Wirth R."/>
            <person name="Woyke T."/>
            <person name="Bristow J."/>
            <person name="Eisen J.A."/>
            <person name="Markowitz V."/>
            <person name="Hugenholtz P."/>
            <person name="Kyrpides N.C."/>
            <person name="Klenk H.P."/>
        </authorList>
    </citation>
    <scope>NUCLEOTIDE SEQUENCE [LARGE SCALE GENOMIC DNA]</scope>
    <source>
        <strain evidence="10">DSM 5631 / JCM 9629 / NBRC 100127 / Av18</strain>
    </source>
</reference>
<name>D2RHN4_ARCPA</name>
<dbReference type="GO" id="GO:0005829">
    <property type="term" value="C:cytosol"/>
    <property type="evidence" value="ECO:0007669"/>
    <property type="project" value="TreeGrafter"/>
</dbReference>
<dbReference type="SMART" id="SM00934">
    <property type="entry name" value="OMPdecase"/>
    <property type="match status" value="1"/>
</dbReference>
<evidence type="ECO:0000259" key="8">
    <source>
        <dbReference type="SMART" id="SM00934"/>
    </source>
</evidence>
<dbReference type="PANTHER" id="PTHR32119">
    <property type="entry name" value="OROTIDINE 5'-PHOSPHATE DECARBOXYLASE"/>
    <property type="match status" value="1"/>
</dbReference>
<dbReference type="SUPFAM" id="SSF51366">
    <property type="entry name" value="Ribulose-phoshate binding barrel"/>
    <property type="match status" value="1"/>
</dbReference>
<dbReference type="STRING" id="572546.Arcpr_0745"/>
<comment type="catalytic activity">
    <reaction evidence="5">
        <text>orotidine 5'-phosphate + H(+) = UMP + CO2</text>
        <dbReference type="Rhea" id="RHEA:11596"/>
        <dbReference type="ChEBI" id="CHEBI:15378"/>
        <dbReference type="ChEBI" id="CHEBI:16526"/>
        <dbReference type="ChEBI" id="CHEBI:57538"/>
        <dbReference type="ChEBI" id="CHEBI:57865"/>
        <dbReference type="EC" id="4.1.1.23"/>
    </reaction>
</comment>
<dbReference type="AlphaFoldDB" id="D2RHN4"/>
<feature type="active site" description="For OMPdecase activity" evidence="6">
    <location>
        <position position="64"/>
    </location>
</feature>
<dbReference type="Proteomes" id="UP000001901">
    <property type="component" value="Chromosome"/>
</dbReference>
<dbReference type="InterPro" id="IPR001754">
    <property type="entry name" value="OMPdeCOase_dom"/>
</dbReference>
<dbReference type="Pfam" id="PF00215">
    <property type="entry name" value="OMPdecase"/>
    <property type="match status" value="1"/>
</dbReference>
<accession>D2RHN4</accession>
<feature type="binding site" evidence="5">
    <location>
        <begin position="166"/>
        <end position="176"/>
    </location>
    <ligand>
        <name>substrate</name>
    </ligand>
</feature>
<comment type="pathway">
    <text evidence="1 5">Pyrimidine metabolism; UMP biosynthesis via de novo pathway; UMP from orotate: step 2/2.</text>
</comment>
<feature type="binding site" evidence="5 7">
    <location>
        <position position="11"/>
    </location>
    <ligand>
        <name>substrate</name>
    </ligand>
</feature>
<comment type="similarity">
    <text evidence="5">Belongs to the OMP decarboxylase family. Type 1 subfamily.</text>
</comment>
<gene>
    <name evidence="5" type="primary">pyrF</name>
    <name evidence="9" type="ordered locus">Arcpr_0745</name>
</gene>
<evidence type="ECO:0000256" key="2">
    <source>
        <dbReference type="ARBA" id="ARBA00022793"/>
    </source>
</evidence>
<evidence type="ECO:0000256" key="3">
    <source>
        <dbReference type="ARBA" id="ARBA00022975"/>
    </source>
</evidence>